<keyword evidence="1" id="KW-0812">Transmembrane</keyword>
<dbReference type="Proteomes" id="UP001597452">
    <property type="component" value="Unassembled WGS sequence"/>
</dbReference>
<keyword evidence="1" id="KW-0472">Membrane</keyword>
<keyword evidence="1" id="KW-1133">Transmembrane helix</keyword>
<proteinExistence type="predicted"/>
<protein>
    <submittedName>
        <fullName evidence="2">Uncharacterized protein</fullName>
    </submittedName>
</protein>
<comment type="caution">
    <text evidence="2">The sequence shown here is derived from an EMBL/GenBank/DDBJ whole genome shotgun (WGS) entry which is preliminary data.</text>
</comment>
<dbReference type="RefSeq" id="WP_054753279.1">
    <property type="nucleotide sequence ID" value="NZ_JBHUMZ010000052.1"/>
</dbReference>
<dbReference type="EMBL" id="JBHUMZ010000052">
    <property type="protein sequence ID" value="MFD2640232.1"/>
    <property type="molecule type" value="Genomic_DNA"/>
</dbReference>
<evidence type="ECO:0000256" key="1">
    <source>
        <dbReference type="SAM" id="Phobius"/>
    </source>
</evidence>
<evidence type="ECO:0000313" key="2">
    <source>
        <dbReference type="EMBL" id="MFD2640232.1"/>
    </source>
</evidence>
<reference evidence="3" key="1">
    <citation type="journal article" date="2019" name="Int. J. Syst. Evol. Microbiol.">
        <title>The Global Catalogue of Microorganisms (GCM) 10K type strain sequencing project: providing services to taxonomists for standard genome sequencing and annotation.</title>
        <authorList>
            <consortium name="The Broad Institute Genomics Platform"/>
            <consortium name="The Broad Institute Genome Sequencing Center for Infectious Disease"/>
            <person name="Wu L."/>
            <person name="Ma J."/>
        </authorList>
    </citation>
    <scope>NUCLEOTIDE SEQUENCE [LARGE SCALE GENOMIC DNA]</scope>
    <source>
        <strain evidence="3">TISTR 1571</strain>
    </source>
</reference>
<keyword evidence="3" id="KW-1185">Reference proteome</keyword>
<feature type="transmembrane region" description="Helical" evidence="1">
    <location>
        <begin position="12"/>
        <end position="29"/>
    </location>
</feature>
<evidence type="ECO:0000313" key="3">
    <source>
        <dbReference type="Proteomes" id="UP001597452"/>
    </source>
</evidence>
<gene>
    <name evidence="2" type="ORF">ACFSW4_15290</name>
</gene>
<name>A0ABW5QF64_9BACI</name>
<organism evidence="2 3">
    <name type="scientific">Piscibacillus salipiscarius</name>
    <dbReference type="NCBI Taxonomy" id="299480"/>
    <lineage>
        <taxon>Bacteria</taxon>
        <taxon>Bacillati</taxon>
        <taxon>Bacillota</taxon>
        <taxon>Bacilli</taxon>
        <taxon>Bacillales</taxon>
        <taxon>Bacillaceae</taxon>
        <taxon>Piscibacillus</taxon>
    </lineage>
</organism>
<accession>A0ABW5QF64</accession>
<feature type="transmembrane region" description="Helical" evidence="1">
    <location>
        <begin position="35"/>
        <end position="52"/>
    </location>
</feature>
<sequence length="62" mass="6776">MNWAALKDVKTVAGLILSILTAALGVVLAVSENNFWVLCVVLSFIISFLSIRRADQLNSNQK</sequence>